<gene>
    <name evidence="6" type="ORF">CSUB01_09673</name>
</gene>
<evidence type="ECO:0000256" key="1">
    <source>
        <dbReference type="SAM" id="Coils"/>
    </source>
</evidence>
<dbReference type="InterPro" id="IPR041079">
    <property type="entry name" value="Neuraminidase-like"/>
</dbReference>
<dbReference type="InterPro" id="IPR046839">
    <property type="entry name" value="ABC_toxin_N"/>
</dbReference>
<dbReference type="eggNOG" id="ENOG502RX9A">
    <property type="taxonomic scope" value="Eukaryota"/>
</dbReference>
<dbReference type="OMA" id="TTYFCVP"/>
<feature type="coiled-coil region" evidence="1">
    <location>
        <begin position="2547"/>
        <end position="2581"/>
    </location>
</feature>
<dbReference type="Pfam" id="PF18413">
    <property type="entry name" value="Neuraminidase"/>
    <property type="match status" value="1"/>
</dbReference>
<evidence type="ECO:0000256" key="2">
    <source>
        <dbReference type="SAM" id="MobiDB-lite"/>
    </source>
</evidence>
<evidence type="ECO:0000259" key="4">
    <source>
        <dbReference type="Pfam" id="PF18413"/>
    </source>
</evidence>
<accession>A0A066X4B9</accession>
<dbReference type="Pfam" id="PF18276">
    <property type="entry name" value="TcA_TcB_BD"/>
    <property type="match status" value="1"/>
</dbReference>
<evidence type="ECO:0000259" key="3">
    <source>
        <dbReference type="Pfam" id="PF18276"/>
    </source>
</evidence>
<evidence type="ECO:0000259" key="5">
    <source>
        <dbReference type="Pfam" id="PF20220"/>
    </source>
</evidence>
<proteinExistence type="predicted"/>
<feature type="coiled-coil region" evidence="1">
    <location>
        <begin position="2375"/>
        <end position="2402"/>
    </location>
</feature>
<name>A0A066X4B9_COLSU</name>
<feature type="domain" description="Tc toxin complex TcA C-terminal TcB-binding" evidence="3">
    <location>
        <begin position="2552"/>
        <end position="2835"/>
    </location>
</feature>
<keyword evidence="1" id="KW-0175">Coiled coil</keyword>
<dbReference type="Pfam" id="PF20220">
    <property type="entry name" value="ABC_toxin_N"/>
    <property type="match status" value="1"/>
</dbReference>
<evidence type="ECO:0008006" key="8">
    <source>
        <dbReference type="Google" id="ProtNLM"/>
    </source>
</evidence>
<protein>
    <recommendedName>
        <fullName evidence="8">Toxin subunit</fullName>
    </recommendedName>
</protein>
<feature type="domain" description="ABC toxin N-terminal" evidence="5">
    <location>
        <begin position="1470"/>
        <end position="1589"/>
    </location>
</feature>
<dbReference type="HOGENOM" id="CLU_000189_0_0_1"/>
<sequence>MASDSPSCYDVLANYVKDLDSPDSQFSLTESIDLALNAGGIQADHLSVLLFAKSLLRYARDNRETFTWLFKKAKGLDLAKSLATQLYPKSAYDVLKNDSPPNSGQLDDFRVAFFQDNILLTIKVLLEQEDPYGLETPLKTLAGHILDDAIYNQSELDSSETLDYTKQKSVNSKGKLPSQFGTNYQKALDFVKTVKSLSHVARNPEDVVLLYIKGWLTIRRVATEKRSKFIDAFKPLGMTEENAVAMHSAAQRVDCWSEHFWLSMMEERRKDFIPIVPTSGSSQENDRGEDDALRSNNLTDIFQLEDVACEACCSITSLSAYFADLMSLLKQTNANNKSTDTLFTILDKRRPDLKHLHLTCANAQTLIPYISLVNELLESYIYYNYKLINQDPDTDLTKLDIVQAWNTPEDAQTPDFHADQPVYQPGNTNDYVYSNIISKQMYPFTHFPYEKPRDEISQIMASFQVQMPELIQAFRMRQHLIGSLPQNVQEQEGTKVQIASGINEVFSRQNAAETLGIQQAEFSAITNETFFPRSFADLLHGLSDKAQPSAVQSTCSWTAAMLWGYSSTAEMVDEKSTTRLSLIKAELLKRSGLELQDILDLAKSQCFGQDLVIVNESGSTEFRHSLEDLRLLSSSANPPFKDLSEDVCFRLQAFLRLQAKLKWTIRDLDAAIASLRLREMGTIGFAHTIASSSFYSISPYVFKEIASIVELSNFTGVDPASLLPLWGTMDTYGEQSFLYRKFFTPSLGNISKIFKAPKKDMFLTIDGNSIPIRDEDVVICMSLGWPVDNYLDLLEVVNLDEIGETLNVERFSALYRQVLICKILEVAPKSCKLFFKLFYAQSVKPLDGPTATLSAIKAWRKLLDAGWDIESLGDLLNQRRDRSLSSAPAIKDGLRVSSAITQGAQGLRNSFPLLFTDSDPTSQNVAECAARIFDTATAKVVLEYVEGTQIRSKKVSFANLDELEDAIFDAEDWPKKLQLLPSFKADVFEAELKIVGTLTQQERQDIKDLAPNPETLEGPIEELLNQSVAPEEIIQSRFDATGNKSVSRLIETLLGGDADDVSHEITTEDEAEKALILEELLKRQRQKAFVKLSSPIIIQELTETLIFNTVQTLLPDIDPKLVPVLLSNVVKVSPGQGEENQEFALAALQRLIDHIQDRDEKLDAYFTPNASDTFILSYKKSPVVVNPSEDPQPQDTSLEEDAAAGEPKLTVNGVTIPFKADTESWKPFPMTGGQSYHFVGNFLPSELLWSTPRSMVSTFADGMLSPARRGDTVNKIMAAVKKVARICQMYRLGVEELTYFATDRLSSQPMLQIDLNAPSFELLAKLEKYSTFKQKCSPVSQDKSLIALLDWLRTTVDGDTKEVANQIADFTGWDKFRLKEAMDVKYEALTGSQVVANLRNLDELLSLETILSIDRRLSIAAGVQSQPSMYNLFFIAKSRYNISLEDDTKVASDIQAGLTLAQRTKAHNGLMENQRQALVAYLLQQDYVKKLKVQDADGLFKHFLIDVQMGPQLRTSRIKQAISVVQLFAQRCLLGLENEVSKTSLVREQWQWRQQYSLWEAHVKMFLYPENWLEPSLRDDKSQLFDDFEATLMKKNLSLDTFTDAIKTYVYGLNEISSLEVVAYIREATLSTDVFHLFGRTRTLPHTFYYRTLTVLKVDTSNVFWRPWTKIDMDIPSVETEWEGKRLDTTGTHLIPVLIGGRLYLFIPQVSPRSAERDEALSLGSKNFSDLNNTNTNVAKPKRIWEITMAWTELSRGSWTPKRVSTGSILLETASSSKPNALRFEPKFESDLSSTKVIILAGYPDRATDEKQGYNNFGGFSFCEDQMISLTAAETGFQLSSTRFSSSTFQQDTKANLDNLSSEVISDGKNGKPLFWIPQTLVDLNASAAKPRKAKSVSWTLSYSHKEGPTSLVMSTKRVDDTSVTYFNVPRVPLDRLRDWTEADLIKGMDLMTLDHTFSHDLMRSVASRVDPLSKVFNILTTQNVANLPSTFGEYKSAADHATDEETEKKSIGPVYHELAQPTALYNWEIGLHSVLLAMDRLSATQQFDEALQVARLVFDPTIDVQLQRYVAGATGSRKNIENKESCWRFPPFQDVARRLNQKRGVNLKLADIDSDKDFNLAIMERRTHGALVHATARGRPEAYMKWIVMKYAEILISAGDMQFSRGTLESLPLAIQRYIEASHILGPEPPKIPKLGSKKPRSYNDLEKEDVKLQLGLPWSAKLQAPLQGSSASSAEDSMVCYLRTTYFCVPLNPKFKQMRGLLDERLFNIRNSLDIYGRPVTYALLEPSIDPGALIALSSQGLSMSDAMAAVLGAQNTPLPRRRFEFLLSQAMDLCNELRGLGERFLGAVEKKEVEIFSTLRARHATAVQKMTLDIKNTSLAEAQQTVESLQMNRDTQASQLAFYLALIGEPLSLIPTAKDPWNDIRQDIDAPTKDDLRMSSYEKMEMDMTGVAGGLNLLAAGIDGLVAPLYAIPDFAANAAPVGVGASVTTGGKSIASAVSAGSAYIKMLAMMAGEQAGQASRKAQLTRQLQDRRLQANIRGREIKSIDKQIEIQKIKVQSIQKEIQLQESEVEEAAQIETWYRSKYSGEQLYAWIEKSIRNIYYQAYTMALDAARKAETALSFEQGQSLMLLRQGGYWDAAHDGLLSAEHLLLDLKRLESSYLDFKHDFEITKTVSLRQIDPLALLNLRIKGKATFSLSENLFDTDFPGHYMRRIRSVAVTIPAIVGPTTGINASLQLTGHQYRISSNVSKSADYAAQNRDSFRTDNISISAIAISSGSQDPGVFELAFSGPKYMPFEGAGAISSWRLELPEVRKFDYESISDVVMHIQYTALDGGFALRSAASETARKTAEASVIHGHDEGFWAMWDLKNDFINEWYDFSSQLLSAKSRDGQPPAEGKTATMRLGNLRDRLPYSARQQSKLRVHNIMWVSNSKSFVKEIGMNGVPTPGNEDIVIEELGKCTMKLWKNLHEIEKLDGWEVTAPTTAVGEGDQRVPNVYMLIRYTYGPSKP</sequence>
<dbReference type="InterPro" id="IPR040840">
    <property type="entry name" value="TcA_TcB_BD"/>
</dbReference>
<organism evidence="6 7">
    <name type="scientific">Colletotrichum sublineola</name>
    <name type="common">Sorghum anthracnose fungus</name>
    <dbReference type="NCBI Taxonomy" id="1173701"/>
    <lineage>
        <taxon>Eukaryota</taxon>
        <taxon>Fungi</taxon>
        <taxon>Dikarya</taxon>
        <taxon>Ascomycota</taxon>
        <taxon>Pezizomycotina</taxon>
        <taxon>Sordariomycetes</taxon>
        <taxon>Hypocreomycetidae</taxon>
        <taxon>Glomerellales</taxon>
        <taxon>Glomerellaceae</taxon>
        <taxon>Colletotrichum</taxon>
        <taxon>Colletotrichum graminicola species complex</taxon>
    </lineage>
</organism>
<keyword evidence="7" id="KW-1185">Reference proteome</keyword>
<dbReference type="OrthoDB" id="4811936at2759"/>
<reference evidence="7" key="1">
    <citation type="journal article" date="2014" name="Genome Announc.">
        <title>Draft genome sequence of Colletotrichum sublineola, a destructive pathogen of cultivated sorghum.</title>
        <authorList>
            <person name="Baroncelli R."/>
            <person name="Sanz-Martin J.M."/>
            <person name="Rech G.E."/>
            <person name="Sukno S.A."/>
            <person name="Thon M.R."/>
        </authorList>
    </citation>
    <scope>NUCLEOTIDE SEQUENCE [LARGE SCALE GENOMIC DNA]</scope>
    <source>
        <strain evidence="7">TX430BB</strain>
    </source>
</reference>
<feature type="region of interest" description="Disordered" evidence="2">
    <location>
        <begin position="1185"/>
        <end position="1206"/>
    </location>
</feature>
<dbReference type="EMBL" id="JMSE01001169">
    <property type="protein sequence ID" value="KDN63993.1"/>
    <property type="molecule type" value="Genomic_DNA"/>
</dbReference>
<dbReference type="STRING" id="1173701.A0A066X4B9"/>
<dbReference type="Proteomes" id="UP000027238">
    <property type="component" value="Unassembled WGS sequence"/>
</dbReference>
<feature type="domain" description="Neuraminidase-like" evidence="4">
    <location>
        <begin position="1619"/>
        <end position="1783"/>
    </location>
</feature>
<evidence type="ECO:0000313" key="7">
    <source>
        <dbReference type="Proteomes" id="UP000027238"/>
    </source>
</evidence>
<comment type="caution">
    <text evidence="6">The sequence shown here is derived from an EMBL/GenBank/DDBJ whole genome shotgun (WGS) entry which is preliminary data.</text>
</comment>
<evidence type="ECO:0000313" key="6">
    <source>
        <dbReference type="EMBL" id="KDN63993.1"/>
    </source>
</evidence>